<dbReference type="SMART" id="SM00093">
    <property type="entry name" value="SERPIN"/>
    <property type="match status" value="3"/>
</dbReference>
<dbReference type="PANTHER" id="PTHR11461:SF372">
    <property type="entry name" value="ACCESSORY GLAND PROTEIN ACP76A-RELATED"/>
    <property type="match status" value="1"/>
</dbReference>
<feature type="domain" description="Serpin" evidence="2">
    <location>
        <begin position="764"/>
        <end position="1129"/>
    </location>
</feature>
<accession>A0A077ZDT9</accession>
<dbReference type="CDD" id="cd00172">
    <property type="entry name" value="serpin"/>
    <property type="match status" value="3"/>
</dbReference>
<evidence type="ECO:0000256" key="1">
    <source>
        <dbReference type="RuleBase" id="RU000411"/>
    </source>
</evidence>
<dbReference type="InterPro" id="IPR023795">
    <property type="entry name" value="Serpin_CS"/>
</dbReference>
<dbReference type="Proteomes" id="UP000030665">
    <property type="component" value="Unassembled WGS sequence"/>
</dbReference>
<dbReference type="PROSITE" id="PS00284">
    <property type="entry name" value="SERPIN"/>
    <property type="match status" value="3"/>
</dbReference>
<dbReference type="InterPro" id="IPR000215">
    <property type="entry name" value="Serpin_fam"/>
</dbReference>
<dbReference type="PANTHER" id="PTHR11461">
    <property type="entry name" value="SERINE PROTEASE INHIBITOR, SERPIN"/>
    <property type="match status" value="1"/>
</dbReference>
<dbReference type="InterPro" id="IPR042178">
    <property type="entry name" value="Serpin_sf_1"/>
</dbReference>
<dbReference type="Pfam" id="PF00079">
    <property type="entry name" value="Serpin"/>
    <property type="match status" value="2"/>
</dbReference>
<feature type="domain" description="Serpin" evidence="2">
    <location>
        <begin position="376"/>
        <end position="735"/>
    </location>
</feature>
<dbReference type="Gene3D" id="3.30.497.10">
    <property type="entry name" value="Antithrombin, subunit I, domain 2"/>
    <property type="match status" value="3"/>
</dbReference>
<dbReference type="InterPro" id="IPR023796">
    <property type="entry name" value="Serpin_dom"/>
</dbReference>
<dbReference type="SUPFAM" id="SSF56574">
    <property type="entry name" value="Serpins"/>
    <property type="match status" value="3"/>
</dbReference>
<protein>
    <submittedName>
        <fullName evidence="3">Serpin domain containing protein</fullName>
    </submittedName>
</protein>
<reference evidence="3" key="1">
    <citation type="submission" date="2014-01" db="EMBL/GenBank/DDBJ databases">
        <authorList>
            <person name="Aslett M."/>
        </authorList>
    </citation>
    <scope>NUCLEOTIDE SEQUENCE</scope>
</reference>
<dbReference type="STRING" id="36087.A0A077ZDT9"/>
<sequence length="1132" mass="128857">MEPSENLARFSWSLYEAQPTDSIVFSPVSIILALSMVYLGSQGNTKQQMTAVMFNGDDDEKHFENNARLLMSSVESMNDEYAKIIWHVANRLYVASNYDLLDSYTTSIKSLLSSEVEEMNFTQKAEACKQINSWISKKTNGKITRMVDDLDERTRLVIVNAIYFKGAWDTVFRAEKTVDDNFFVSEGHAILIPMMKAHGTDYFYHENDDCQVLGLPYTTTNMRMYVVLPKSRFGLQQLEKTLSGKKLLELFKETRIEDVRVTIPKFKLEKEMHLENTLKSLGVTDVFDEFKANLSSITHLEGLYVSEALHKTFIDVNEQGTEAAGVTVVKVLPMSAIIAMKTYTFKADHPFIFAIVNMDTNVILFLGRFSAEFAWKLYALEPEQNTLFSPASVFLALSMLYVGAEGNTKQQISNVLFGKQINTAEIETPLQVLISALKSTDKDYAKIVWKLANRLYVSMAFKILPAYQKELEKLLSAEVVNIDFTKGAVACDEVNKWVSEQTNEKITRILDIVGDSTTLVVVNAVYFKGAWDNEFYEGNTSMGTFYRKEDDVVELPMMQQTNDEFYYNETAEWQILGMPYTAKFLRMYVMLPKKPSTLSKMEQSLSGKALLEAMNNTRQEEVQVTIPKFKFERQMCLDTSLTKLGMADVFDQFKANLCRVSDKAHLFVSNVLHKTFIDVDEKGTEAAGVTAIKIVPLSAKMHPQKYVFTADHPFLFAIVDTRFKALLFLGRFTVTLLQCLMHHLLFCRLTMDTKQLEPVVEFMWSLYRNSSSTSKTSSVFLSPLSIVNVLCMTYMGAAGSTKDQLRDAMFGSVAKEEQIQNFIIFLIDLLSAGKERDKGYNLNAASRLYCQSGFEILKSFTDRLEKLFKSDMALVNFADSEKSRSDINSWVSDQTNGKIDQLIQPGVLNDLTKLVLVNAVYFKGDWAVKFQTNRTIEAPFYLSANNHVQIPMMTDKRKFHYTEDEDCQVLSIAYKGNELALYIVLPKKRFQMEQFESKMTGQHLQELFYESSTCEVTVTIPKFKLEHSLKVKSTLQQLGLTEMFDCSKANFSEMSKTSQLCVSEFLHKAFVEVNEEGTEAAAASAAIIMNRAAFVQEREIYFVADHSFLFCIVELENYLPLFIGRYYGPSTE</sequence>
<reference evidence="3" key="2">
    <citation type="submission" date="2014-03" db="EMBL/GenBank/DDBJ databases">
        <title>The whipworm genome and dual-species transcriptomics of an intimate host-pathogen interaction.</title>
        <authorList>
            <person name="Foth B.J."/>
            <person name="Tsai I.J."/>
            <person name="Reid A.J."/>
            <person name="Bancroft A.J."/>
            <person name="Nichol S."/>
            <person name="Tracey A."/>
            <person name="Holroyd N."/>
            <person name="Cotton J.A."/>
            <person name="Stanley E.J."/>
            <person name="Zarowiecki M."/>
            <person name="Liu J.Z."/>
            <person name="Huckvale T."/>
            <person name="Cooper P.J."/>
            <person name="Grencis R.K."/>
            <person name="Berriman M."/>
        </authorList>
    </citation>
    <scope>NUCLEOTIDE SEQUENCE [LARGE SCALE GENOMIC DNA]</scope>
</reference>
<keyword evidence="4" id="KW-1185">Reference proteome</keyword>
<evidence type="ECO:0000313" key="3">
    <source>
        <dbReference type="EMBL" id="CDW57658.1"/>
    </source>
</evidence>
<dbReference type="InterPro" id="IPR036186">
    <property type="entry name" value="Serpin_sf"/>
</dbReference>
<feature type="domain" description="Serpin" evidence="2">
    <location>
        <begin position="8"/>
        <end position="372"/>
    </location>
</feature>
<dbReference type="GO" id="GO:0005615">
    <property type="term" value="C:extracellular space"/>
    <property type="evidence" value="ECO:0007669"/>
    <property type="project" value="InterPro"/>
</dbReference>
<evidence type="ECO:0000259" key="2">
    <source>
        <dbReference type="SMART" id="SM00093"/>
    </source>
</evidence>
<dbReference type="Gene3D" id="2.30.39.10">
    <property type="entry name" value="Alpha-1-antitrypsin, domain 1"/>
    <property type="match status" value="3"/>
</dbReference>
<gene>
    <name evidence="3" type="ORF">TTRE_0000595101</name>
</gene>
<dbReference type="AlphaFoldDB" id="A0A077ZDT9"/>
<comment type="similarity">
    <text evidence="1">Belongs to the serpin family.</text>
</comment>
<dbReference type="InterPro" id="IPR042185">
    <property type="entry name" value="Serpin_sf_2"/>
</dbReference>
<proteinExistence type="inferred from homology"/>
<dbReference type="EMBL" id="HG806196">
    <property type="protein sequence ID" value="CDW57658.1"/>
    <property type="molecule type" value="Genomic_DNA"/>
</dbReference>
<name>A0A077ZDT9_TRITR</name>
<organism evidence="3 4">
    <name type="scientific">Trichuris trichiura</name>
    <name type="common">Whipworm</name>
    <name type="synonym">Trichocephalus trichiurus</name>
    <dbReference type="NCBI Taxonomy" id="36087"/>
    <lineage>
        <taxon>Eukaryota</taxon>
        <taxon>Metazoa</taxon>
        <taxon>Ecdysozoa</taxon>
        <taxon>Nematoda</taxon>
        <taxon>Enoplea</taxon>
        <taxon>Dorylaimia</taxon>
        <taxon>Trichinellida</taxon>
        <taxon>Trichuridae</taxon>
        <taxon>Trichuris</taxon>
    </lineage>
</organism>
<dbReference type="OrthoDB" id="9518664at2759"/>
<evidence type="ECO:0000313" key="4">
    <source>
        <dbReference type="Proteomes" id="UP000030665"/>
    </source>
</evidence>
<dbReference type="GO" id="GO:0004867">
    <property type="term" value="F:serine-type endopeptidase inhibitor activity"/>
    <property type="evidence" value="ECO:0007669"/>
    <property type="project" value="InterPro"/>
</dbReference>